<sequence>RHCSEPATTLQQRSNFKRTLSSRLKCENSHSAPDAPGPSSGEPTLQRGLPGDSND</sequence>
<feature type="non-terminal residue" evidence="2">
    <location>
        <position position="1"/>
    </location>
</feature>
<evidence type="ECO:0000313" key="2">
    <source>
        <dbReference type="EMBL" id="KAJ1184861.1"/>
    </source>
</evidence>
<accession>A0AAV7U880</accession>
<name>A0AAV7U880_PLEWA</name>
<dbReference type="EMBL" id="JANPWB010000005">
    <property type="protein sequence ID" value="KAJ1184861.1"/>
    <property type="molecule type" value="Genomic_DNA"/>
</dbReference>
<feature type="non-terminal residue" evidence="2">
    <location>
        <position position="55"/>
    </location>
</feature>
<protein>
    <submittedName>
        <fullName evidence="2">Uncharacterized protein</fullName>
    </submittedName>
</protein>
<comment type="caution">
    <text evidence="2">The sequence shown here is derived from an EMBL/GenBank/DDBJ whole genome shotgun (WGS) entry which is preliminary data.</text>
</comment>
<proteinExistence type="predicted"/>
<gene>
    <name evidence="2" type="ORF">NDU88_001658</name>
</gene>
<dbReference type="AlphaFoldDB" id="A0AAV7U880"/>
<feature type="compositionally biased region" description="Polar residues" evidence="1">
    <location>
        <begin position="1"/>
        <end position="22"/>
    </location>
</feature>
<keyword evidence="3" id="KW-1185">Reference proteome</keyword>
<reference evidence="2" key="1">
    <citation type="journal article" date="2022" name="bioRxiv">
        <title>Sequencing and chromosome-scale assembly of the giantPleurodeles waltlgenome.</title>
        <authorList>
            <person name="Brown T."/>
            <person name="Elewa A."/>
            <person name="Iarovenko S."/>
            <person name="Subramanian E."/>
            <person name="Araus A.J."/>
            <person name="Petzold A."/>
            <person name="Susuki M."/>
            <person name="Suzuki K.-i.T."/>
            <person name="Hayashi T."/>
            <person name="Toyoda A."/>
            <person name="Oliveira C."/>
            <person name="Osipova E."/>
            <person name="Leigh N.D."/>
            <person name="Simon A."/>
            <person name="Yun M.H."/>
        </authorList>
    </citation>
    <scope>NUCLEOTIDE SEQUENCE</scope>
    <source>
        <strain evidence="2">20211129_DDA</strain>
        <tissue evidence="2">Liver</tissue>
    </source>
</reference>
<dbReference type="Proteomes" id="UP001066276">
    <property type="component" value="Chromosome 3_1"/>
</dbReference>
<evidence type="ECO:0000313" key="3">
    <source>
        <dbReference type="Proteomes" id="UP001066276"/>
    </source>
</evidence>
<feature type="region of interest" description="Disordered" evidence="1">
    <location>
        <begin position="1"/>
        <end position="55"/>
    </location>
</feature>
<organism evidence="2 3">
    <name type="scientific">Pleurodeles waltl</name>
    <name type="common">Iberian ribbed newt</name>
    <dbReference type="NCBI Taxonomy" id="8319"/>
    <lineage>
        <taxon>Eukaryota</taxon>
        <taxon>Metazoa</taxon>
        <taxon>Chordata</taxon>
        <taxon>Craniata</taxon>
        <taxon>Vertebrata</taxon>
        <taxon>Euteleostomi</taxon>
        <taxon>Amphibia</taxon>
        <taxon>Batrachia</taxon>
        <taxon>Caudata</taxon>
        <taxon>Salamandroidea</taxon>
        <taxon>Salamandridae</taxon>
        <taxon>Pleurodelinae</taxon>
        <taxon>Pleurodeles</taxon>
    </lineage>
</organism>
<evidence type="ECO:0000256" key="1">
    <source>
        <dbReference type="SAM" id="MobiDB-lite"/>
    </source>
</evidence>